<accession>A0A7W3N2T4</accession>
<organism evidence="3 4">
    <name type="scientific">Thermomonospora cellulosilytica</name>
    <dbReference type="NCBI Taxonomy" id="1411118"/>
    <lineage>
        <taxon>Bacteria</taxon>
        <taxon>Bacillati</taxon>
        <taxon>Actinomycetota</taxon>
        <taxon>Actinomycetes</taxon>
        <taxon>Streptosporangiales</taxon>
        <taxon>Thermomonosporaceae</taxon>
        <taxon>Thermomonospora</taxon>
    </lineage>
</organism>
<keyword evidence="2" id="KW-0472">Membrane</keyword>
<proteinExistence type="predicted"/>
<evidence type="ECO:0000256" key="2">
    <source>
        <dbReference type="SAM" id="Phobius"/>
    </source>
</evidence>
<reference evidence="3 4" key="1">
    <citation type="submission" date="2020-08" db="EMBL/GenBank/DDBJ databases">
        <title>Sequencing the genomes of 1000 actinobacteria strains.</title>
        <authorList>
            <person name="Klenk H.-P."/>
        </authorList>
    </citation>
    <scope>NUCLEOTIDE SEQUENCE [LARGE SCALE GENOMIC DNA]</scope>
    <source>
        <strain evidence="3 4">DSM 45823</strain>
    </source>
</reference>
<feature type="compositionally biased region" description="Low complexity" evidence="1">
    <location>
        <begin position="54"/>
        <end position="66"/>
    </location>
</feature>
<keyword evidence="2" id="KW-0812">Transmembrane</keyword>
<dbReference type="RefSeq" id="WP_182707354.1">
    <property type="nucleotide sequence ID" value="NZ_JACJII010000001.1"/>
</dbReference>
<feature type="transmembrane region" description="Helical" evidence="2">
    <location>
        <begin position="12"/>
        <end position="32"/>
    </location>
</feature>
<evidence type="ECO:0000313" key="4">
    <source>
        <dbReference type="Proteomes" id="UP000539313"/>
    </source>
</evidence>
<dbReference type="Proteomes" id="UP000539313">
    <property type="component" value="Unassembled WGS sequence"/>
</dbReference>
<evidence type="ECO:0000313" key="3">
    <source>
        <dbReference type="EMBL" id="MBA9006438.1"/>
    </source>
</evidence>
<gene>
    <name evidence="3" type="ORF">HNR21_005320</name>
</gene>
<sequence length="258" mass="26092">MKRGPGSGKAFFGAAVALVAVVVIAVVVLIAVSGGDERPAQGGPAVSVGRPADSGSSPQSYSSSPSTDAYRGIAERAKDARPLTEAEAFPESDRTLTVKEAGARLKLVGSRLDADCAQAVWGSAVADELRRGGCSQAVRGMYADTKKGYALSVTILNLNTSADADRFVAALGQVRGGGFVRPLTDVPGGVTASPAPDELARFGQGFGAARGLAMGHYAVIAWAQRLDGTGDPTDEALLALLIEGGKAPAVLGRAAAAL</sequence>
<protein>
    <submittedName>
        <fullName evidence="3">Uncharacterized protein</fullName>
    </submittedName>
</protein>
<name>A0A7W3N2T4_9ACTN</name>
<dbReference type="AlphaFoldDB" id="A0A7W3N2T4"/>
<keyword evidence="2" id="KW-1133">Transmembrane helix</keyword>
<evidence type="ECO:0000256" key="1">
    <source>
        <dbReference type="SAM" id="MobiDB-lite"/>
    </source>
</evidence>
<dbReference type="EMBL" id="JACJII010000001">
    <property type="protein sequence ID" value="MBA9006438.1"/>
    <property type="molecule type" value="Genomic_DNA"/>
</dbReference>
<comment type="caution">
    <text evidence="3">The sequence shown here is derived from an EMBL/GenBank/DDBJ whole genome shotgun (WGS) entry which is preliminary data.</text>
</comment>
<feature type="region of interest" description="Disordered" evidence="1">
    <location>
        <begin position="37"/>
        <end position="68"/>
    </location>
</feature>
<keyword evidence="4" id="KW-1185">Reference proteome</keyword>